<dbReference type="SUPFAM" id="SSF89392">
    <property type="entry name" value="Prokaryotic lipoproteins and lipoprotein localization factors"/>
    <property type="match status" value="1"/>
</dbReference>
<evidence type="ECO:0000313" key="15">
    <source>
        <dbReference type="Proteomes" id="UP000194450"/>
    </source>
</evidence>
<evidence type="ECO:0000256" key="10">
    <source>
        <dbReference type="ARBA" id="ARBA00023186"/>
    </source>
</evidence>
<evidence type="ECO:0000256" key="12">
    <source>
        <dbReference type="ARBA" id="ARBA00023288"/>
    </source>
</evidence>
<dbReference type="GO" id="GO:0015031">
    <property type="term" value="P:protein transport"/>
    <property type="evidence" value="ECO:0007669"/>
    <property type="project" value="UniProtKB-KW"/>
</dbReference>
<dbReference type="InterPro" id="IPR029046">
    <property type="entry name" value="LolA/LolB/LppX"/>
</dbReference>
<feature type="signal peptide" evidence="13">
    <location>
        <begin position="1"/>
        <end position="20"/>
    </location>
</feature>
<evidence type="ECO:0000256" key="13">
    <source>
        <dbReference type="SAM" id="SignalP"/>
    </source>
</evidence>
<dbReference type="RefSeq" id="WP_086434072.1">
    <property type="nucleotide sequence ID" value="NZ_FXWH01000001.1"/>
</dbReference>
<keyword evidence="9" id="KW-0564">Palmitate</keyword>
<feature type="chain" id="PRO_5013300498" description="Outer-membrane lipoprotein LolB" evidence="13">
    <location>
        <begin position="21"/>
        <end position="209"/>
    </location>
</feature>
<evidence type="ECO:0000256" key="11">
    <source>
        <dbReference type="ARBA" id="ARBA00023237"/>
    </source>
</evidence>
<dbReference type="Proteomes" id="UP000194450">
    <property type="component" value="Unassembled WGS sequence"/>
</dbReference>
<dbReference type="OrthoDB" id="6237392at2"/>
<evidence type="ECO:0000256" key="5">
    <source>
        <dbReference type="ARBA" id="ARBA00022448"/>
    </source>
</evidence>
<comment type="subunit">
    <text evidence="3">Monomer.</text>
</comment>
<evidence type="ECO:0000256" key="1">
    <source>
        <dbReference type="ARBA" id="ARBA00004459"/>
    </source>
</evidence>
<keyword evidence="8" id="KW-0472">Membrane</keyword>
<protein>
    <recommendedName>
        <fullName evidence="4">Outer-membrane lipoprotein LolB</fullName>
    </recommendedName>
</protein>
<dbReference type="NCBIfam" id="TIGR00548">
    <property type="entry name" value="lolB"/>
    <property type="match status" value="1"/>
</dbReference>
<comment type="subcellular location">
    <subcellularLocation>
        <location evidence="1">Cell outer membrane</location>
        <topology evidence="1">Lipid-anchor</topology>
    </subcellularLocation>
</comment>
<evidence type="ECO:0000256" key="9">
    <source>
        <dbReference type="ARBA" id="ARBA00023139"/>
    </source>
</evidence>
<evidence type="ECO:0000256" key="6">
    <source>
        <dbReference type="ARBA" id="ARBA00022729"/>
    </source>
</evidence>
<dbReference type="Gene3D" id="2.50.20.10">
    <property type="entry name" value="Lipoprotein localisation LolA/LolB/LppX"/>
    <property type="match status" value="1"/>
</dbReference>
<keyword evidence="12 14" id="KW-0449">Lipoprotein</keyword>
<reference evidence="15" key="1">
    <citation type="submission" date="2017-04" db="EMBL/GenBank/DDBJ databases">
        <authorList>
            <person name="Varghese N."/>
            <person name="Submissions S."/>
        </authorList>
    </citation>
    <scope>NUCLEOTIDE SEQUENCE [LARGE SCALE GENOMIC DNA]</scope>
</reference>
<evidence type="ECO:0000256" key="7">
    <source>
        <dbReference type="ARBA" id="ARBA00022927"/>
    </source>
</evidence>
<sequence>MLRILLISVICAVVAGCASAPPDRNTTATASAQARAHQAQLATLTAWQLDGQIAVFERKIDERHAVYLRWQHQPNATQLRFSHPLKGTLATLTADPSGAVLQRDGEEPLWASDITTLLEQRLNLPLPVKLLQQTVIGALPASSEQIRYLADGTVADFVVAADLQQWQVKFLTYESVQLNEKNVLLPHQVELTSNEYLVRLRISTWTPLN</sequence>
<keyword evidence="5" id="KW-0813">Transport</keyword>
<keyword evidence="15" id="KW-1185">Reference proteome</keyword>
<accession>A0A1Y6EMS2</accession>
<comment type="similarity">
    <text evidence="2">Belongs to the LolB family.</text>
</comment>
<dbReference type="EMBL" id="FXWH01000001">
    <property type="protein sequence ID" value="SMQ63955.1"/>
    <property type="molecule type" value="Genomic_DNA"/>
</dbReference>
<evidence type="ECO:0000313" key="14">
    <source>
        <dbReference type="EMBL" id="SMQ63955.1"/>
    </source>
</evidence>
<keyword evidence="7" id="KW-0653">Protein transport</keyword>
<dbReference type="AlphaFoldDB" id="A0A1Y6EMS2"/>
<proteinExistence type="inferred from homology"/>
<dbReference type="GO" id="GO:0009279">
    <property type="term" value="C:cell outer membrane"/>
    <property type="evidence" value="ECO:0007669"/>
    <property type="project" value="UniProtKB-SubCell"/>
</dbReference>
<keyword evidence="11" id="KW-0998">Cell outer membrane</keyword>
<organism evidence="14 15">
    <name type="scientific">Pseudidiomarina planktonica</name>
    <dbReference type="NCBI Taxonomy" id="1323738"/>
    <lineage>
        <taxon>Bacteria</taxon>
        <taxon>Pseudomonadati</taxon>
        <taxon>Pseudomonadota</taxon>
        <taxon>Gammaproteobacteria</taxon>
        <taxon>Alteromonadales</taxon>
        <taxon>Idiomarinaceae</taxon>
        <taxon>Pseudidiomarina</taxon>
    </lineage>
</organism>
<dbReference type="PROSITE" id="PS51257">
    <property type="entry name" value="PROKAR_LIPOPROTEIN"/>
    <property type="match status" value="1"/>
</dbReference>
<keyword evidence="6 13" id="KW-0732">Signal</keyword>
<dbReference type="InterPro" id="IPR004565">
    <property type="entry name" value="OM_lipoprot_LolB"/>
</dbReference>
<evidence type="ECO:0000256" key="8">
    <source>
        <dbReference type="ARBA" id="ARBA00023136"/>
    </source>
</evidence>
<dbReference type="CDD" id="cd16326">
    <property type="entry name" value="LolB"/>
    <property type="match status" value="1"/>
</dbReference>
<evidence type="ECO:0000256" key="4">
    <source>
        <dbReference type="ARBA" id="ARBA00016202"/>
    </source>
</evidence>
<keyword evidence="10" id="KW-0143">Chaperone</keyword>
<name>A0A1Y6EMS2_9GAMM</name>
<evidence type="ECO:0000256" key="3">
    <source>
        <dbReference type="ARBA" id="ARBA00011245"/>
    </source>
</evidence>
<evidence type="ECO:0000256" key="2">
    <source>
        <dbReference type="ARBA" id="ARBA00009696"/>
    </source>
</evidence>
<gene>
    <name evidence="14" type="ORF">SAMN06297229_0940</name>
</gene>
<dbReference type="Pfam" id="PF03550">
    <property type="entry name" value="LolB"/>
    <property type="match status" value="1"/>
</dbReference>